<dbReference type="PROSITE" id="PS50846">
    <property type="entry name" value="HMA_2"/>
    <property type="match status" value="1"/>
</dbReference>
<dbReference type="EC" id="3.6.3.-" evidence="4"/>
<evidence type="ECO:0000256" key="1">
    <source>
        <dbReference type="ARBA" id="ARBA00022723"/>
    </source>
</evidence>
<dbReference type="PANTHER" id="PTHR43520">
    <property type="entry name" value="ATP7, ISOFORM B"/>
    <property type="match status" value="1"/>
</dbReference>
<dbReference type="Gene3D" id="3.30.70.100">
    <property type="match status" value="1"/>
</dbReference>
<dbReference type="Pfam" id="PF00403">
    <property type="entry name" value="HMA"/>
    <property type="match status" value="1"/>
</dbReference>
<dbReference type="InterPro" id="IPR036163">
    <property type="entry name" value="HMA_dom_sf"/>
</dbReference>
<dbReference type="EMBL" id="CP032427">
    <property type="protein sequence ID" value="AYC38388.1"/>
    <property type="molecule type" value="Genomic_DNA"/>
</dbReference>
<dbReference type="GO" id="GO:0005507">
    <property type="term" value="F:copper ion binding"/>
    <property type="evidence" value="ECO:0007669"/>
    <property type="project" value="TreeGrafter"/>
</dbReference>
<keyword evidence="1" id="KW-0479">Metal-binding</keyword>
<dbReference type="GO" id="GO:0016787">
    <property type="term" value="F:hydrolase activity"/>
    <property type="evidence" value="ECO:0007669"/>
    <property type="project" value="UniProtKB-KW"/>
</dbReference>
<reference evidence="4 5" key="1">
    <citation type="submission" date="2018-09" db="EMBL/GenBank/DDBJ databases">
        <title>Production of Trimethoprim by Streptomyces sp. 3E-1.</title>
        <authorList>
            <person name="Kang H.J."/>
            <person name="Kim S.B."/>
        </authorList>
    </citation>
    <scope>NUCLEOTIDE SEQUENCE [LARGE SCALE GENOMIC DNA]</scope>
    <source>
        <strain evidence="4 5">3E-1</strain>
    </source>
</reference>
<dbReference type="PROSITE" id="PS01047">
    <property type="entry name" value="HMA_1"/>
    <property type="match status" value="1"/>
</dbReference>
<dbReference type="KEGG" id="sge:DWG14_02617"/>
<dbReference type="GO" id="GO:0055070">
    <property type="term" value="P:copper ion homeostasis"/>
    <property type="evidence" value="ECO:0007669"/>
    <property type="project" value="TreeGrafter"/>
</dbReference>
<evidence type="ECO:0000259" key="3">
    <source>
        <dbReference type="PROSITE" id="PS50846"/>
    </source>
</evidence>
<evidence type="ECO:0000313" key="4">
    <source>
        <dbReference type="EMBL" id="AYC38388.1"/>
    </source>
</evidence>
<feature type="domain" description="HMA" evidence="3">
    <location>
        <begin position="15"/>
        <end position="79"/>
    </location>
</feature>
<dbReference type="CDD" id="cd00371">
    <property type="entry name" value="HMA"/>
    <property type="match status" value="1"/>
</dbReference>
<keyword evidence="4" id="KW-0378">Hydrolase</keyword>
<dbReference type="InterPro" id="IPR017969">
    <property type="entry name" value="Heavy-metal-associated_CS"/>
</dbReference>
<dbReference type="PANTHER" id="PTHR43520:SF8">
    <property type="entry name" value="P-TYPE CU(+) TRANSPORTER"/>
    <property type="match status" value="1"/>
</dbReference>
<evidence type="ECO:0000313" key="5">
    <source>
        <dbReference type="Proteomes" id="UP000265765"/>
    </source>
</evidence>
<accession>A0AAI8PLK8</accession>
<dbReference type="InterPro" id="IPR006121">
    <property type="entry name" value="HMA_dom"/>
</dbReference>
<gene>
    <name evidence="4" type="primary">ctpA_2</name>
    <name evidence="4" type="ORF">DWG14_02617</name>
</gene>
<dbReference type="AlphaFoldDB" id="A0AAI8PLK8"/>
<dbReference type="SUPFAM" id="SSF55008">
    <property type="entry name" value="HMA, heavy metal-associated domain"/>
    <property type="match status" value="1"/>
</dbReference>
<organism evidence="4 5">
    <name type="scientific">Streptomyces griseorubiginosus</name>
    <dbReference type="NCBI Taxonomy" id="67304"/>
    <lineage>
        <taxon>Bacteria</taxon>
        <taxon>Bacillati</taxon>
        <taxon>Actinomycetota</taxon>
        <taxon>Actinomycetes</taxon>
        <taxon>Kitasatosporales</taxon>
        <taxon>Streptomycetaceae</taxon>
        <taxon>Streptomyces</taxon>
    </lineage>
</organism>
<dbReference type="FunFam" id="3.30.70.100:FF:000005">
    <property type="entry name" value="Copper-exporting P-type ATPase A"/>
    <property type="match status" value="1"/>
</dbReference>
<sequence length="292" mass="31237">MTTVDQRETADEPEATTDLLVGGMTCAACVGRVEKKLGRVEGVTATVNLATGWARVSHPASVTAQELISVVESAGYTAELPQPAEDQHADAAREQRDADAGIGDRGRLLITALLSLPVLLLSMVPALQFTNWQWLCFNLAVPVVGWSAWPFHERALKGLKHATATMDTLVSLGVLASFAWSTYALLFGGAGQPGMRMPFSLVPEAGGGSAHLYLEAAVSVPLFVLTGRYLEERAKQGTGSAPRTSSCARANRADACRCPRSGSARSSWYDRVRRSLPTAWSATAAPPWTCHW</sequence>
<dbReference type="GO" id="GO:0043682">
    <property type="term" value="F:P-type divalent copper transporter activity"/>
    <property type="evidence" value="ECO:0007669"/>
    <property type="project" value="TreeGrafter"/>
</dbReference>
<proteinExistence type="predicted"/>
<keyword evidence="2" id="KW-1278">Translocase</keyword>
<evidence type="ECO:0000256" key="2">
    <source>
        <dbReference type="ARBA" id="ARBA00022967"/>
    </source>
</evidence>
<name>A0AAI8PLK8_9ACTN</name>
<protein>
    <submittedName>
        <fullName evidence="4">Cation-transporting P-type ATPase A</fullName>
        <ecNumber evidence="4">3.6.3.-</ecNumber>
    </submittedName>
</protein>
<dbReference type="Proteomes" id="UP000265765">
    <property type="component" value="Chromosome"/>
</dbReference>
<dbReference type="GO" id="GO:0016020">
    <property type="term" value="C:membrane"/>
    <property type="evidence" value="ECO:0007669"/>
    <property type="project" value="TreeGrafter"/>
</dbReference>